<keyword evidence="3" id="KW-1185">Reference proteome</keyword>
<comment type="caution">
    <text evidence="2">The sequence shown here is derived from an EMBL/GenBank/DDBJ whole genome shotgun (WGS) entry which is preliminary data.</text>
</comment>
<reference evidence="2 3" key="1">
    <citation type="journal article" date="2013" name="Curr. Biol.">
        <title>The Genome of the Foraminiferan Reticulomyxa filosa.</title>
        <authorList>
            <person name="Glockner G."/>
            <person name="Hulsmann N."/>
            <person name="Schleicher M."/>
            <person name="Noegel A.A."/>
            <person name="Eichinger L."/>
            <person name="Gallinger C."/>
            <person name="Pawlowski J."/>
            <person name="Sierra R."/>
            <person name="Euteneuer U."/>
            <person name="Pillet L."/>
            <person name="Moustafa A."/>
            <person name="Platzer M."/>
            <person name="Groth M."/>
            <person name="Szafranski K."/>
            <person name="Schliwa M."/>
        </authorList>
    </citation>
    <scope>NUCLEOTIDE SEQUENCE [LARGE SCALE GENOMIC DNA]</scope>
</reference>
<organism evidence="2 3">
    <name type="scientific">Reticulomyxa filosa</name>
    <dbReference type="NCBI Taxonomy" id="46433"/>
    <lineage>
        <taxon>Eukaryota</taxon>
        <taxon>Sar</taxon>
        <taxon>Rhizaria</taxon>
        <taxon>Retaria</taxon>
        <taxon>Foraminifera</taxon>
        <taxon>Monothalamids</taxon>
        <taxon>Reticulomyxidae</taxon>
        <taxon>Reticulomyxa</taxon>
    </lineage>
</organism>
<proteinExistence type="predicted"/>
<name>X6NP95_RETFI</name>
<dbReference type="AlphaFoldDB" id="X6NP95"/>
<feature type="compositionally biased region" description="Low complexity" evidence="1">
    <location>
        <begin position="17"/>
        <end position="50"/>
    </location>
</feature>
<dbReference type="Proteomes" id="UP000023152">
    <property type="component" value="Unassembled WGS sequence"/>
</dbReference>
<feature type="compositionally biased region" description="Basic and acidic residues" evidence="1">
    <location>
        <begin position="1"/>
        <end position="12"/>
    </location>
</feature>
<evidence type="ECO:0000313" key="3">
    <source>
        <dbReference type="Proteomes" id="UP000023152"/>
    </source>
</evidence>
<evidence type="ECO:0000313" key="2">
    <source>
        <dbReference type="EMBL" id="ETO27841.1"/>
    </source>
</evidence>
<accession>X6NP95</accession>
<feature type="compositionally biased region" description="Acidic residues" evidence="1">
    <location>
        <begin position="61"/>
        <end position="71"/>
    </location>
</feature>
<feature type="region of interest" description="Disordered" evidence="1">
    <location>
        <begin position="1"/>
        <end position="82"/>
    </location>
</feature>
<gene>
    <name evidence="2" type="ORF">RFI_09291</name>
</gene>
<evidence type="ECO:0000256" key="1">
    <source>
        <dbReference type="SAM" id="MobiDB-lite"/>
    </source>
</evidence>
<dbReference type="EMBL" id="ASPP01007006">
    <property type="protein sequence ID" value="ETO27841.1"/>
    <property type="molecule type" value="Genomic_DNA"/>
</dbReference>
<sequence length="136" mass="15017">MFEKLKESKETNENDDTANNNNENVNANSNGNANVNGNDNASANGSGNKNVDNHSAVTADETTDDSEEDESGSSPESFPHDNWHKLQRLKRCFNSLMHATVTQMKTVTNMSDNNHAFDQTQGHLRAMAKKRVGVKH</sequence>
<protein>
    <submittedName>
        <fullName evidence="2">Uncharacterized protein</fullName>
    </submittedName>
</protein>